<dbReference type="PANTHER" id="PTHR10127">
    <property type="entry name" value="DISCOIDIN, CUB, EGF, LAMININ , AND ZINC METALLOPROTEASE DOMAIN CONTAINING"/>
    <property type="match status" value="1"/>
</dbReference>
<comment type="caution">
    <text evidence="2">Lacks conserved residue(s) required for the propagation of feature annotation.</text>
</comment>
<comment type="cofactor">
    <cofactor evidence="3 4">
        <name>Zn(2+)</name>
        <dbReference type="ChEBI" id="CHEBI:29105"/>
    </cofactor>
    <text evidence="3 4">Binds 1 zinc ion per subunit.</text>
</comment>
<feature type="binding site" evidence="3">
    <location>
        <position position="200"/>
    </location>
    <ligand>
        <name>Zn(2+)</name>
        <dbReference type="ChEBI" id="CHEBI:29105"/>
        <note>catalytic</note>
    </ligand>
</feature>
<dbReference type="Pfam" id="PF01400">
    <property type="entry name" value="Astacin"/>
    <property type="match status" value="1"/>
</dbReference>
<feature type="binding site" evidence="3">
    <location>
        <position position="194"/>
    </location>
    <ligand>
        <name>Zn(2+)</name>
        <dbReference type="ChEBI" id="CHEBI:29105"/>
        <note>catalytic</note>
    </ligand>
</feature>
<dbReference type="InterPro" id="IPR035976">
    <property type="entry name" value="Sushi/SCR/CCP_sf"/>
</dbReference>
<accession>A0A9D4F5C5</accession>
<evidence type="ECO:0000256" key="2">
    <source>
        <dbReference type="PROSITE-ProRule" id="PRU00302"/>
    </source>
</evidence>
<keyword evidence="3 4" id="KW-0482">Metalloprotease</keyword>
<dbReference type="InterPro" id="IPR036465">
    <property type="entry name" value="vWFA_dom_sf"/>
</dbReference>
<dbReference type="GO" id="GO:0004222">
    <property type="term" value="F:metalloendopeptidase activity"/>
    <property type="evidence" value="ECO:0007669"/>
    <property type="project" value="UniProtKB-UniRule"/>
</dbReference>
<dbReference type="SUPFAM" id="SSF53300">
    <property type="entry name" value="vWA-like"/>
    <property type="match status" value="1"/>
</dbReference>
<keyword evidence="1" id="KW-1015">Disulfide bond</keyword>
<dbReference type="Pfam" id="PF00092">
    <property type="entry name" value="VWA"/>
    <property type="match status" value="1"/>
</dbReference>
<protein>
    <recommendedName>
        <fullName evidence="4">Metalloendopeptidase</fullName>
        <ecNumber evidence="4">3.4.24.-</ecNumber>
    </recommendedName>
</protein>
<dbReference type="PRINTS" id="PR00480">
    <property type="entry name" value="ASTACIN"/>
</dbReference>
<dbReference type="Gene3D" id="3.40.50.410">
    <property type="entry name" value="von Willebrand factor, type A domain"/>
    <property type="match status" value="1"/>
</dbReference>
<feature type="signal peptide" evidence="4">
    <location>
        <begin position="1"/>
        <end position="22"/>
    </location>
</feature>
<dbReference type="SMART" id="SM00235">
    <property type="entry name" value="ZnMc"/>
    <property type="match status" value="1"/>
</dbReference>
<feature type="domain" description="Sushi" evidence="6">
    <location>
        <begin position="463"/>
        <end position="526"/>
    </location>
</feature>
<dbReference type="InterPro" id="IPR002035">
    <property type="entry name" value="VWF_A"/>
</dbReference>
<dbReference type="AlphaFoldDB" id="A0A9D4F5C5"/>
<feature type="binding site" evidence="3">
    <location>
        <position position="190"/>
    </location>
    <ligand>
        <name>Zn(2+)</name>
        <dbReference type="ChEBI" id="CHEBI:29105"/>
        <note>catalytic</note>
    </ligand>
</feature>
<evidence type="ECO:0000259" key="5">
    <source>
        <dbReference type="PROSITE" id="PS50234"/>
    </source>
</evidence>
<name>A0A9D4F5C5_DREPO</name>
<evidence type="ECO:0000259" key="7">
    <source>
        <dbReference type="PROSITE" id="PS51864"/>
    </source>
</evidence>
<dbReference type="PROSITE" id="PS50923">
    <property type="entry name" value="SUSHI"/>
    <property type="match status" value="1"/>
</dbReference>
<dbReference type="SUPFAM" id="SSF57535">
    <property type="entry name" value="Complement control module/SCR domain"/>
    <property type="match status" value="1"/>
</dbReference>
<dbReference type="GO" id="GO:0006508">
    <property type="term" value="P:proteolysis"/>
    <property type="evidence" value="ECO:0007669"/>
    <property type="project" value="UniProtKB-KW"/>
</dbReference>
<keyword evidence="3 4" id="KW-0479">Metal-binding</keyword>
<keyword evidence="9" id="KW-1185">Reference proteome</keyword>
<organism evidence="8 9">
    <name type="scientific">Dreissena polymorpha</name>
    <name type="common">Zebra mussel</name>
    <name type="synonym">Mytilus polymorpha</name>
    <dbReference type="NCBI Taxonomy" id="45954"/>
    <lineage>
        <taxon>Eukaryota</taxon>
        <taxon>Metazoa</taxon>
        <taxon>Spiralia</taxon>
        <taxon>Lophotrochozoa</taxon>
        <taxon>Mollusca</taxon>
        <taxon>Bivalvia</taxon>
        <taxon>Autobranchia</taxon>
        <taxon>Heteroconchia</taxon>
        <taxon>Euheterodonta</taxon>
        <taxon>Imparidentia</taxon>
        <taxon>Neoheterodontei</taxon>
        <taxon>Myida</taxon>
        <taxon>Dreissenoidea</taxon>
        <taxon>Dreissenidae</taxon>
        <taxon>Dreissena</taxon>
    </lineage>
</organism>
<dbReference type="Pfam" id="PF00084">
    <property type="entry name" value="Sushi"/>
    <property type="match status" value="1"/>
</dbReference>
<dbReference type="InterPro" id="IPR001506">
    <property type="entry name" value="Peptidase_M12A"/>
</dbReference>
<dbReference type="InterPro" id="IPR024079">
    <property type="entry name" value="MetalloPept_cat_dom_sf"/>
</dbReference>
<dbReference type="Gene3D" id="2.10.70.10">
    <property type="entry name" value="Complement Module, domain 1"/>
    <property type="match status" value="1"/>
</dbReference>
<gene>
    <name evidence="8" type="ORF">DPMN_145664</name>
</gene>
<dbReference type="InterPro" id="IPR034035">
    <property type="entry name" value="Astacin-like_dom"/>
</dbReference>
<feature type="chain" id="PRO_5039759896" description="Metalloendopeptidase" evidence="4">
    <location>
        <begin position="23"/>
        <end position="751"/>
    </location>
</feature>
<proteinExistence type="predicted"/>
<keyword evidence="3 4" id="KW-0645">Protease</keyword>
<reference evidence="8" key="2">
    <citation type="submission" date="2020-11" db="EMBL/GenBank/DDBJ databases">
        <authorList>
            <person name="McCartney M.A."/>
            <person name="Auch B."/>
            <person name="Kono T."/>
            <person name="Mallez S."/>
            <person name="Becker A."/>
            <person name="Gohl D.M."/>
            <person name="Silverstein K.A.T."/>
            <person name="Koren S."/>
            <person name="Bechman K.B."/>
            <person name="Herman A."/>
            <person name="Abrahante J.E."/>
            <person name="Garbe J."/>
        </authorList>
    </citation>
    <scope>NUCLEOTIDE SEQUENCE</scope>
    <source>
        <strain evidence="8">Duluth1</strain>
        <tissue evidence="8">Whole animal</tissue>
    </source>
</reference>
<dbReference type="PANTHER" id="PTHR10127:SF893">
    <property type="entry name" value="METALLOENDOPEPTIDASE"/>
    <property type="match status" value="1"/>
</dbReference>
<keyword evidence="3 4" id="KW-0378">Hydrolase</keyword>
<dbReference type="EC" id="3.4.24.-" evidence="4"/>
<dbReference type="CDD" id="cd04280">
    <property type="entry name" value="ZnMc_astacin_like"/>
    <property type="match status" value="1"/>
</dbReference>
<keyword evidence="2" id="KW-0768">Sushi</keyword>
<dbReference type="SUPFAM" id="SSF55486">
    <property type="entry name" value="Metalloproteases ('zincins'), catalytic domain"/>
    <property type="match status" value="1"/>
</dbReference>
<reference evidence="8" key="1">
    <citation type="journal article" date="2019" name="bioRxiv">
        <title>The Genome of the Zebra Mussel, Dreissena polymorpha: A Resource for Invasive Species Research.</title>
        <authorList>
            <person name="McCartney M.A."/>
            <person name="Auch B."/>
            <person name="Kono T."/>
            <person name="Mallez S."/>
            <person name="Zhang Y."/>
            <person name="Obille A."/>
            <person name="Becker A."/>
            <person name="Abrahante J.E."/>
            <person name="Garbe J."/>
            <person name="Badalamenti J.P."/>
            <person name="Herman A."/>
            <person name="Mangelson H."/>
            <person name="Liachko I."/>
            <person name="Sullivan S."/>
            <person name="Sone E.D."/>
            <person name="Koren S."/>
            <person name="Silverstein K.A.T."/>
            <person name="Beckman K.B."/>
            <person name="Gohl D.M."/>
        </authorList>
    </citation>
    <scope>NUCLEOTIDE SEQUENCE</scope>
    <source>
        <strain evidence="8">Duluth1</strain>
        <tissue evidence="8">Whole animal</tissue>
    </source>
</reference>
<feature type="domain" description="VWFA" evidence="5">
    <location>
        <begin position="558"/>
        <end position="680"/>
    </location>
</feature>
<dbReference type="Gene3D" id="3.40.390.10">
    <property type="entry name" value="Collagenase (Catalytic Domain)"/>
    <property type="match status" value="1"/>
</dbReference>
<sequence length="751" mass="85181">MFKDNTIMWKAAHLIVIALVLGQGQSAIDDVFRQVQKKKDDWCRYTMKGSNRKLVKLQYDMVIDQITYKTAFRKDFKHEGVSCEIYNIVGQTANRRGRAASKSEDRRWPLEIPYEIEEGFGAHGNLTIIKAMEQWRRYTCLDFVERTDQYDRIIFSPAEGTCESFVGRIIGPQYIFLDPRKCITLPIILHEIGHAIGLYHEHTRADRDKYVTINYDVIDREYRYNFDKLIGDQYLYFNKTYDYHSIMHYGLNFFANPSSALSMVPTQSMDYWPGTAQHLSFHDVQIVNAMYKCKEKCANVDCPKGAFVGKNCECFCQGPIKDPVQRCNHPKVFCEAPDIDLDIYYVFSEDRKALLRVLSGTSYPDGTVLIVEDQRCSKHETGNFTCKNGRWVGNVNCKPDRCVYNTSRYDFTPSITADERTEYVNSGTIVHVKCVSPNAIPGYDSECTDSLWIPELPNCDAALKCPDVSYIADGISHQVIWKNPENTYQSVIRYGCDVGYCMVFGDASRVCQADDTWSGSMPQYFVNPDGGLCQADGTWSGSMPQYTTRLSVGKKGLDVIFLMDTSSSFGPASLELAKEFTKMIVNIYGVSASADGGNGTRFALITFDHFANLFFNLDDSTVRSVDAVIKKINEIKSTDGGKCLINALDLAHDKIYFRKLHRDVAREVPDTNRAGDILVLQYPDPPPTRAVAGKLRASRFHAGCSCLMSYNDTSHREKQPLVQSSSPMELMTNNRKMLLPVLCRRFAESLK</sequence>
<dbReference type="PROSITE" id="PS50234">
    <property type="entry name" value="VWFA"/>
    <property type="match status" value="1"/>
</dbReference>
<dbReference type="CDD" id="cd00033">
    <property type="entry name" value="CCP"/>
    <property type="match status" value="1"/>
</dbReference>
<dbReference type="Proteomes" id="UP000828390">
    <property type="component" value="Unassembled WGS sequence"/>
</dbReference>
<evidence type="ECO:0000256" key="1">
    <source>
        <dbReference type="ARBA" id="ARBA00023157"/>
    </source>
</evidence>
<dbReference type="InterPro" id="IPR006026">
    <property type="entry name" value="Peptidase_Metallo"/>
</dbReference>
<evidence type="ECO:0000256" key="4">
    <source>
        <dbReference type="RuleBase" id="RU361183"/>
    </source>
</evidence>
<evidence type="ECO:0000256" key="3">
    <source>
        <dbReference type="PROSITE-ProRule" id="PRU01211"/>
    </source>
</evidence>
<comment type="caution">
    <text evidence="8">The sequence shown here is derived from an EMBL/GenBank/DDBJ whole genome shotgun (WGS) entry which is preliminary data.</text>
</comment>
<keyword evidence="4" id="KW-0732">Signal</keyword>
<evidence type="ECO:0000313" key="9">
    <source>
        <dbReference type="Proteomes" id="UP000828390"/>
    </source>
</evidence>
<dbReference type="PROSITE" id="PS51864">
    <property type="entry name" value="ASTACIN"/>
    <property type="match status" value="1"/>
</dbReference>
<dbReference type="EMBL" id="JAIWYP010000007">
    <property type="protein sequence ID" value="KAH3792173.1"/>
    <property type="molecule type" value="Genomic_DNA"/>
</dbReference>
<evidence type="ECO:0000313" key="8">
    <source>
        <dbReference type="EMBL" id="KAH3792173.1"/>
    </source>
</evidence>
<keyword evidence="3 4" id="KW-0862">Zinc</keyword>
<dbReference type="GO" id="GO:0008270">
    <property type="term" value="F:zinc ion binding"/>
    <property type="evidence" value="ECO:0007669"/>
    <property type="project" value="UniProtKB-UniRule"/>
</dbReference>
<evidence type="ECO:0000259" key="6">
    <source>
        <dbReference type="PROSITE" id="PS50923"/>
    </source>
</evidence>
<feature type="active site" evidence="3">
    <location>
        <position position="191"/>
    </location>
</feature>
<dbReference type="InterPro" id="IPR000436">
    <property type="entry name" value="Sushi_SCR_CCP_dom"/>
</dbReference>
<feature type="domain" description="Peptidase M12A" evidence="7">
    <location>
        <begin position="99"/>
        <end position="294"/>
    </location>
</feature>